<dbReference type="PANTHER" id="PTHR12549:SF38">
    <property type="entry name" value="JMJC DOMAIN-CONTAINING HISTONE DEMETHYLASE 2, ISOFORM A"/>
    <property type="match status" value="1"/>
</dbReference>
<evidence type="ECO:0000256" key="1">
    <source>
        <dbReference type="ARBA" id="ARBA00004123"/>
    </source>
</evidence>
<dbReference type="PANTHER" id="PTHR12549">
    <property type="entry name" value="JMJC DOMAIN-CONTAINING HISTONE DEMETHYLATION PROTEIN"/>
    <property type="match status" value="1"/>
</dbReference>
<dbReference type="STRING" id="1314674.A0A0D7ARB7"/>
<dbReference type="GO" id="GO:0000785">
    <property type="term" value="C:chromatin"/>
    <property type="evidence" value="ECO:0007669"/>
    <property type="project" value="TreeGrafter"/>
</dbReference>
<evidence type="ECO:0000259" key="4">
    <source>
        <dbReference type="PROSITE" id="PS51184"/>
    </source>
</evidence>
<dbReference type="EMBL" id="KN881173">
    <property type="protein sequence ID" value="KIY60898.1"/>
    <property type="molecule type" value="Genomic_DNA"/>
</dbReference>
<dbReference type="Gene3D" id="2.60.120.650">
    <property type="entry name" value="Cupin"/>
    <property type="match status" value="1"/>
</dbReference>
<feature type="non-terminal residue" evidence="5">
    <location>
        <position position="270"/>
    </location>
</feature>
<dbReference type="Proteomes" id="UP000054007">
    <property type="component" value="Unassembled WGS sequence"/>
</dbReference>
<feature type="domain" description="JmjC" evidence="4">
    <location>
        <begin position="43"/>
        <end position="246"/>
    </location>
</feature>
<comment type="subcellular location">
    <subcellularLocation>
        <location evidence="1">Nucleus</location>
    </subcellularLocation>
</comment>
<reference evidence="5 6" key="1">
    <citation type="journal article" date="2015" name="Fungal Genet. Biol.">
        <title>Evolution of novel wood decay mechanisms in Agaricales revealed by the genome sequences of Fistulina hepatica and Cylindrobasidium torrendii.</title>
        <authorList>
            <person name="Floudas D."/>
            <person name="Held B.W."/>
            <person name="Riley R."/>
            <person name="Nagy L.G."/>
            <person name="Koehler G."/>
            <person name="Ransdell A.S."/>
            <person name="Younus H."/>
            <person name="Chow J."/>
            <person name="Chiniquy J."/>
            <person name="Lipzen A."/>
            <person name="Tritt A."/>
            <person name="Sun H."/>
            <person name="Haridas S."/>
            <person name="LaButti K."/>
            <person name="Ohm R.A."/>
            <person name="Kues U."/>
            <person name="Blanchette R.A."/>
            <person name="Grigoriev I.V."/>
            <person name="Minto R.E."/>
            <person name="Hibbett D.S."/>
        </authorList>
    </citation>
    <scope>NUCLEOTIDE SEQUENCE [LARGE SCALE GENOMIC DNA]</scope>
    <source>
        <strain evidence="5 6">FP15055 ss-10</strain>
    </source>
</reference>
<evidence type="ECO:0000313" key="5">
    <source>
        <dbReference type="EMBL" id="KIY60898.1"/>
    </source>
</evidence>
<evidence type="ECO:0000313" key="6">
    <source>
        <dbReference type="Proteomes" id="UP000054007"/>
    </source>
</evidence>
<dbReference type="InterPro" id="IPR045109">
    <property type="entry name" value="LSDs-like"/>
</dbReference>
<organism evidence="5 6">
    <name type="scientific">Cylindrobasidium torrendii FP15055 ss-10</name>
    <dbReference type="NCBI Taxonomy" id="1314674"/>
    <lineage>
        <taxon>Eukaryota</taxon>
        <taxon>Fungi</taxon>
        <taxon>Dikarya</taxon>
        <taxon>Basidiomycota</taxon>
        <taxon>Agaricomycotina</taxon>
        <taxon>Agaricomycetes</taxon>
        <taxon>Agaricomycetidae</taxon>
        <taxon>Agaricales</taxon>
        <taxon>Marasmiineae</taxon>
        <taxon>Physalacriaceae</taxon>
        <taxon>Cylindrobasidium</taxon>
    </lineage>
</organism>
<dbReference type="OrthoDB" id="1667110at2759"/>
<dbReference type="SMART" id="SM00558">
    <property type="entry name" value="JmjC"/>
    <property type="match status" value="1"/>
</dbReference>
<evidence type="ECO:0000256" key="2">
    <source>
        <dbReference type="ARBA" id="ARBA00022723"/>
    </source>
</evidence>
<dbReference type="Pfam" id="PF02373">
    <property type="entry name" value="JmjC"/>
    <property type="match status" value="1"/>
</dbReference>
<dbReference type="GO" id="GO:0032454">
    <property type="term" value="F:histone H3K9 demethylase activity"/>
    <property type="evidence" value="ECO:0007669"/>
    <property type="project" value="InterPro"/>
</dbReference>
<dbReference type="SUPFAM" id="SSF51197">
    <property type="entry name" value="Clavaminate synthase-like"/>
    <property type="match status" value="1"/>
</dbReference>
<name>A0A0D7ARB7_9AGAR</name>
<dbReference type="GO" id="GO:0006357">
    <property type="term" value="P:regulation of transcription by RNA polymerase II"/>
    <property type="evidence" value="ECO:0007669"/>
    <property type="project" value="TreeGrafter"/>
</dbReference>
<dbReference type="GO" id="GO:0046872">
    <property type="term" value="F:metal ion binding"/>
    <property type="evidence" value="ECO:0007669"/>
    <property type="project" value="UniProtKB-KW"/>
</dbReference>
<dbReference type="AlphaFoldDB" id="A0A0D7ARB7"/>
<dbReference type="PROSITE" id="PS51184">
    <property type="entry name" value="JMJC"/>
    <property type="match status" value="1"/>
</dbReference>
<gene>
    <name evidence="5" type="ORF">CYLTODRAFT_319376</name>
</gene>
<proteinExistence type="predicted"/>
<keyword evidence="2" id="KW-0479">Metal-binding</keyword>
<dbReference type="GO" id="GO:0003712">
    <property type="term" value="F:transcription coregulator activity"/>
    <property type="evidence" value="ECO:0007669"/>
    <property type="project" value="TreeGrafter"/>
</dbReference>
<evidence type="ECO:0000256" key="3">
    <source>
        <dbReference type="ARBA" id="ARBA00023242"/>
    </source>
</evidence>
<protein>
    <recommendedName>
        <fullName evidence="4">JmjC domain-containing protein</fullName>
    </recommendedName>
</protein>
<dbReference type="GO" id="GO:0031490">
    <property type="term" value="F:chromatin DNA binding"/>
    <property type="evidence" value="ECO:0007669"/>
    <property type="project" value="TreeGrafter"/>
</dbReference>
<dbReference type="InterPro" id="IPR003347">
    <property type="entry name" value="JmjC_dom"/>
</dbReference>
<dbReference type="GO" id="GO:0000118">
    <property type="term" value="C:histone deacetylase complex"/>
    <property type="evidence" value="ECO:0007669"/>
    <property type="project" value="TreeGrafter"/>
</dbReference>
<keyword evidence="3" id="KW-0539">Nucleus</keyword>
<keyword evidence="6" id="KW-1185">Reference proteome</keyword>
<feature type="non-terminal residue" evidence="5">
    <location>
        <position position="1"/>
    </location>
</feature>
<sequence length="270" mass="31012">WSPEWFIRHFGNEKVILIDCESEEQIESTVKKFFRTFGQDRPDSSSPLKLADWPPQADFKNVFRSLYDAFYRVVPFPDYMDHRGKMNMAAYYAYNAQVPDLGPKMYIAQKTDIHHHGSTRLHMDMSDAVNILMYSSNPEKGAIWDIFKRDDAAKLHAFIQQRNGAEANAANTIHAQGTYLTKEMLLELADQDVYSFRIHQKLGDAVIIPAGCAHQVANLEDCIKAAADFVAPENIYVCQGLSEDFRAQNIHEAWKDDALQLSSMMWHVWM</sequence>
<accession>A0A0D7ARB7</accession>